<dbReference type="EMBL" id="FQUI01000007">
    <property type="protein sequence ID" value="SHE57687.1"/>
    <property type="molecule type" value="Genomic_DNA"/>
</dbReference>
<dbReference type="Proteomes" id="UP000184334">
    <property type="component" value="Unassembled WGS sequence"/>
</dbReference>
<keyword evidence="2" id="KW-1185">Reference proteome</keyword>
<organism evidence="1 2">
    <name type="scientific">Marinitoga hydrogenitolerans (strain DSM 16785 / JCM 12826 / AT1271)</name>
    <dbReference type="NCBI Taxonomy" id="1122195"/>
    <lineage>
        <taxon>Bacteria</taxon>
        <taxon>Thermotogati</taxon>
        <taxon>Thermotogota</taxon>
        <taxon>Thermotogae</taxon>
        <taxon>Petrotogales</taxon>
        <taxon>Petrotogaceae</taxon>
        <taxon>Marinitoga</taxon>
    </lineage>
</organism>
<dbReference type="OrthoDB" id="46469at2"/>
<name>A0A1M4UM05_MARH1</name>
<comment type="caution">
    <text evidence="1">The sequence shown here is derived from an EMBL/GenBank/DDBJ whole genome shotgun (WGS) entry which is preliminary data.</text>
</comment>
<proteinExistence type="predicted"/>
<accession>A0A1M4UM05</accession>
<gene>
    <name evidence="1" type="ORF">SAMN02745164_00726</name>
</gene>
<protein>
    <recommendedName>
        <fullName evidence="3">Outer membrane protein beta-barrel domain-containing protein</fullName>
    </recommendedName>
</protein>
<evidence type="ECO:0000313" key="1">
    <source>
        <dbReference type="EMBL" id="SHE57687.1"/>
    </source>
</evidence>
<sequence>MKKNIIIFILILSIFSFSNSFSYTIGIAVSGALFPYFGVCYNMDSIQIGGSLGFILEPDKKNPEQWNYLFSPALNVDYFITKNLSIGLNSRVLIVVPYQYEQLYLSGIGVKYGFPLNNNKINLSLSGNFVLPISAGERTWEKDREPYIPIPFLQGEYEF</sequence>
<evidence type="ECO:0008006" key="3">
    <source>
        <dbReference type="Google" id="ProtNLM"/>
    </source>
</evidence>
<dbReference type="STRING" id="1122195.SAMN02745164_00726"/>
<dbReference type="RefSeq" id="WP_072863527.1">
    <property type="nucleotide sequence ID" value="NZ_FQUI01000007.1"/>
</dbReference>
<evidence type="ECO:0000313" key="2">
    <source>
        <dbReference type="Proteomes" id="UP000184334"/>
    </source>
</evidence>
<reference evidence="1" key="1">
    <citation type="submission" date="2016-11" db="EMBL/GenBank/DDBJ databases">
        <authorList>
            <person name="Varghese N."/>
            <person name="Submissions S."/>
        </authorList>
    </citation>
    <scope>NUCLEOTIDE SEQUENCE [LARGE SCALE GENOMIC DNA]</scope>
    <source>
        <strain evidence="1">DSM 16785</strain>
    </source>
</reference>
<dbReference type="AlphaFoldDB" id="A0A1M4UM05"/>